<protein>
    <submittedName>
        <fullName evidence="6">Glycoside hydrolase/deacetylase ChbG (UPF0249 family)</fullName>
        <ecNumber evidence="6">3.5.1.105</ecNumber>
    </submittedName>
</protein>
<dbReference type="SUPFAM" id="SSF88713">
    <property type="entry name" value="Glycoside hydrolase/deacetylase"/>
    <property type="match status" value="1"/>
</dbReference>
<keyword evidence="3 6" id="KW-0378">Hydrolase</keyword>
<evidence type="ECO:0000313" key="7">
    <source>
        <dbReference type="Proteomes" id="UP000649753"/>
    </source>
</evidence>
<accession>A0A927M9F7</accession>
<name>A0A927M9F7_9ACTN</name>
<proteinExistence type="predicted"/>
<evidence type="ECO:0000256" key="2">
    <source>
        <dbReference type="ARBA" id="ARBA00022723"/>
    </source>
</evidence>
<dbReference type="PANTHER" id="PTHR31609:SF1">
    <property type="entry name" value="CARBOHYDRATE DEACETYLASE"/>
    <property type="match status" value="1"/>
</dbReference>
<dbReference type="Gene3D" id="3.20.20.370">
    <property type="entry name" value="Glycoside hydrolase/deacetylase"/>
    <property type="match status" value="1"/>
</dbReference>
<dbReference type="GO" id="GO:0019213">
    <property type="term" value="F:deacetylase activity"/>
    <property type="evidence" value="ECO:0007669"/>
    <property type="project" value="TreeGrafter"/>
</dbReference>
<comment type="caution">
    <text evidence="6">The sequence shown here is derived from an EMBL/GenBank/DDBJ whole genome shotgun (WGS) entry which is preliminary data.</text>
</comment>
<evidence type="ECO:0000256" key="4">
    <source>
        <dbReference type="ARBA" id="ARBA00022842"/>
    </source>
</evidence>
<dbReference type="GO" id="GO:0036311">
    <property type="term" value="F:chitin disaccharide deacetylase activity"/>
    <property type="evidence" value="ECO:0007669"/>
    <property type="project" value="UniProtKB-EC"/>
</dbReference>
<dbReference type="GO" id="GO:0005975">
    <property type="term" value="P:carbohydrate metabolic process"/>
    <property type="evidence" value="ECO:0007669"/>
    <property type="project" value="InterPro"/>
</dbReference>
<dbReference type="EC" id="3.5.1.105" evidence="6"/>
<dbReference type="GO" id="GO:0046872">
    <property type="term" value="F:metal ion binding"/>
    <property type="evidence" value="ECO:0007669"/>
    <property type="project" value="UniProtKB-KW"/>
</dbReference>
<dbReference type="InterPro" id="IPR011330">
    <property type="entry name" value="Glyco_hydro/deAcase_b/a-brl"/>
</dbReference>
<evidence type="ECO:0000256" key="1">
    <source>
        <dbReference type="ARBA" id="ARBA00001946"/>
    </source>
</evidence>
<evidence type="ECO:0000256" key="3">
    <source>
        <dbReference type="ARBA" id="ARBA00022801"/>
    </source>
</evidence>
<keyword evidence="5" id="KW-0119">Carbohydrate metabolism</keyword>
<dbReference type="EMBL" id="JADBEB010000001">
    <property type="protein sequence ID" value="MBE1489522.1"/>
    <property type="molecule type" value="Genomic_DNA"/>
</dbReference>
<comment type="cofactor">
    <cofactor evidence="1">
        <name>Mg(2+)</name>
        <dbReference type="ChEBI" id="CHEBI:18420"/>
    </cofactor>
</comment>
<reference evidence="6" key="1">
    <citation type="submission" date="2020-10" db="EMBL/GenBank/DDBJ databases">
        <title>Sequencing the genomes of 1000 actinobacteria strains.</title>
        <authorList>
            <person name="Klenk H.-P."/>
        </authorList>
    </citation>
    <scope>NUCLEOTIDE SEQUENCE</scope>
    <source>
        <strain evidence="6">DSM 46832</strain>
    </source>
</reference>
<gene>
    <name evidence="6" type="ORF">H4W31_005160</name>
</gene>
<keyword evidence="2" id="KW-0479">Metal-binding</keyword>
<evidence type="ECO:0000256" key="5">
    <source>
        <dbReference type="ARBA" id="ARBA00023277"/>
    </source>
</evidence>
<dbReference type="RefSeq" id="WP_192768988.1">
    <property type="nucleotide sequence ID" value="NZ_JADBEB010000001.1"/>
</dbReference>
<evidence type="ECO:0000313" key="6">
    <source>
        <dbReference type="EMBL" id="MBE1489522.1"/>
    </source>
</evidence>
<dbReference type="Pfam" id="PF04794">
    <property type="entry name" value="YdjC"/>
    <property type="match status" value="1"/>
</dbReference>
<sequence length="253" mass="27700">MSIQLIVQADDYGMCASVTDGILAAHLSGSVTQASIMVPAPDARRAMWLAGRQGLPLGVHLVLACEWEYWRYYPLTAASSLRVDDGAFPPGIAELRQQADPAEVVAELEAQVAAVRLAGIEPTHVESHVRVYDPTVLARLAARWGVWCRDELSPPVDPPLTTLWHLSTRPPSSKLADLLAHVRSLPDGLHMIVAHPAVDGPELQTLCRPDSRRWRWAREVRVTDLMALTDRAFATTCAEQGVELVSLATLRVP</sequence>
<keyword evidence="4" id="KW-0460">Magnesium</keyword>
<dbReference type="PANTHER" id="PTHR31609">
    <property type="entry name" value="YDJC DEACETYLASE FAMILY MEMBER"/>
    <property type="match status" value="1"/>
</dbReference>
<dbReference type="Proteomes" id="UP000649753">
    <property type="component" value="Unassembled WGS sequence"/>
</dbReference>
<dbReference type="InterPro" id="IPR006879">
    <property type="entry name" value="YdjC-like"/>
</dbReference>
<keyword evidence="7" id="KW-1185">Reference proteome</keyword>
<dbReference type="AlphaFoldDB" id="A0A927M9F7"/>
<organism evidence="6 7">
    <name type="scientific">Plantactinospora soyae</name>
    <dbReference type="NCBI Taxonomy" id="1544732"/>
    <lineage>
        <taxon>Bacteria</taxon>
        <taxon>Bacillati</taxon>
        <taxon>Actinomycetota</taxon>
        <taxon>Actinomycetes</taxon>
        <taxon>Micromonosporales</taxon>
        <taxon>Micromonosporaceae</taxon>
        <taxon>Plantactinospora</taxon>
    </lineage>
</organism>